<feature type="region of interest" description="Disordered" evidence="1">
    <location>
        <begin position="479"/>
        <end position="500"/>
    </location>
</feature>
<dbReference type="AlphaFoldDB" id="A0A0P9GIS5"/>
<keyword evidence="3" id="KW-1185">Reference proteome</keyword>
<name>A0A0P9GIS5_RHOGW</name>
<organism evidence="2 3">
    <name type="scientific">Rhodotorula graminis (strain WP1)</name>
    <dbReference type="NCBI Taxonomy" id="578459"/>
    <lineage>
        <taxon>Eukaryota</taxon>
        <taxon>Fungi</taxon>
        <taxon>Dikarya</taxon>
        <taxon>Basidiomycota</taxon>
        <taxon>Pucciniomycotina</taxon>
        <taxon>Microbotryomycetes</taxon>
        <taxon>Sporidiobolales</taxon>
        <taxon>Sporidiobolaceae</taxon>
        <taxon>Rhodotorula</taxon>
    </lineage>
</organism>
<dbReference type="RefSeq" id="XP_018268949.1">
    <property type="nucleotide sequence ID" value="XM_018417913.1"/>
</dbReference>
<proteinExistence type="predicted"/>
<evidence type="ECO:0000313" key="2">
    <source>
        <dbReference type="EMBL" id="KPV72900.1"/>
    </source>
</evidence>
<accession>A0A0P9GIS5</accession>
<dbReference type="EMBL" id="KQ474085">
    <property type="protein sequence ID" value="KPV72900.1"/>
    <property type="molecule type" value="Genomic_DNA"/>
</dbReference>
<evidence type="ECO:0000256" key="1">
    <source>
        <dbReference type="SAM" id="MobiDB-lite"/>
    </source>
</evidence>
<evidence type="ECO:0000313" key="3">
    <source>
        <dbReference type="Proteomes" id="UP000053890"/>
    </source>
</evidence>
<sequence>MAVSRFEVWLRFFAALNTTAGPPKSMLSAGLMSSPLGGIDWTFFSRVGEQIHKPGDFLAALGRGIIDSFSGPLAPLIDVVNAVDSRTLQTARQNLLARSFDAKFPEAVKRERGQAGHEGAVKTKHFVLHADAKEMKAGVRKDKLKAKISAALNEIFEDRQTTSPDQVRPAPLDSVVPLDKQLLKAADEFAIELKEVLGANSVFERTVGPLIRMILSTAAPFESRSLFTISNALANWTRAMARIESHISSLGKELTLELSRLVLFAFLAAIYIPSIHLAASYIDCKLNDIFETAAMRSQVAQQVVAEVAKDVHGVVIKVGTATTRNHGTQIGKIVRQFTHGDKKMHLLSTDPRWYLAHLKNQGGECMMSSHCGRTLSYDPDQRIKDNHDGRRISVGAYERRSMDSKALLDGLSTREAYNCMYGYFCHAFHDGIFALHSRYSYIYHHSDRPQRGKPVRFARGMAGAGIPSLDVLLMEQDEGVEEEMEKEMEEGEEDSDIDVD</sequence>
<dbReference type="GeneID" id="28978361"/>
<protein>
    <submittedName>
        <fullName evidence="2">Uncharacterized protein</fullName>
    </submittedName>
</protein>
<dbReference type="Proteomes" id="UP000053890">
    <property type="component" value="Unassembled WGS sequence"/>
</dbReference>
<gene>
    <name evidence="2" type="ORF">RHOBADRAFT_55568</name>
</gene>
<reference evidence="2 3" key="1">
    <citation type="journal article" date="2015" name="Front. Microbiol.">
        <title>Genome sequence of the plant growth promoting endophytic yeast Rhodotorula graminis WP1.</title>
        <authorList>
            <person name="Firrincieli A."/>
            <person name="Otillar R."/>
            <person name="Salamov A."/>
            <person name="Schmutz J."/>
            <person name="Khan Z."/>
            <person name="Redman R.S."/>
            <person name="Fleck N.D."/>
            <person name="Lindquist E."/>
            <person name="Grigoriev I.V."/>
            <person name="Doty S.L."/>
        </authorList>
    </citation>
    <scope>NUCLEOTIDE SEQUENCE [LARGE SCALE GENOMIC DNA]</scope>
    <source>
        <strain evidence="2 3">WP1</strain>
    </source>
</reference>